<keyword evidence="1" id="KW-0812">Transmembrane</keyword>
<gene>
    <name evidence="3" type="ORF">LSH36_1076g00029</name>
</gene>
<protein>
    <submittedName>
        <fullName evidence="3">Uncharacterized protein</fullName>
    </submittedName>
</protein>
<organism evidence="3 4">
    <name type="scientific">Paralvinella palmiformis</name>
    <dbReference type="NCBI Taxonomy" id="53620"/>
    <lineage>
        <taxon>Eukaryota</taxon>
        <taxon>Metazoa</taxon>
        <taxon>Spiralia</taxon>
        <taxon>Lophotrochozoa</taxon>
        <taxon>Annelida</taxon>
        <taxon>Polychaeta</taxon>
        <taxon>Sedentaria</taxon>
        <taxon>Canalipalpata</taxon>
        <taxon>Terebellida</taxon>
        <taxon>Terebelliformia</taxon>
        <taxon>Alvinellidae</taxon>
        <taxon>Paralvinella</taxon>
    </lineage>
</organism>
<evidence type="ECO:0000313" key="4">
    <source>
        <dbReference type="Proteomes" id="UP001208570"/>
    </source>
</evidence>
<feature type="transmembrane region" description="Helical" evidence="1">
    <location>
        <begin position="99"/>
        <end position="123"/>
    </location>
</feature>
<dbReference type="Gene3D" id="2.60.120.260">
    <property type="entry name" value="Galactose-binding domain-like"/>
    <property type="match status" value="1"/>
</dbReference>
<keyword evidence="2" id="KW-0732">Signal</keyword>
<proteinExistence type="predicted"/>
<keyword evidence="4" id="KW-1185">Reference proteome</keyword>
<keyword evidence="1" id="KW-0472">Membrane</keyword>
<evidence type="ECO:0000313" key="3">
    <source>
        <dbReference type="EMBL" id="KAK2141569.1"/>
    </source>
</evidence>
<comment type="caution">
    <text evidence="3">The sequence shown here is derived from an EMBL/GenBank/DDBJ whole genome shotgun (WGS) entry which is preliminary data.</text>
</comment>
<keyword evidence="1" id="KW-1133">Transmembrane helix</keyword>
<evidence type="ECO:0000256" key="2">
    <source>
        <dbReference type="SAM" id="SignalP"/>
    </source>
</evidence>
<feature type="non-terminal residue" evidence="3">
    <location>
        <position position="1"/>
    </location>
</feature>
<feature type="chain" id="PRO_5042209247" evidence="2">
    <location>
        <begin position="26"/>
        <end position="127"/>
    </location>
</feature>
<feature type="signal peptide" evidence="2">
    <location>
        <begin position="1"/>
        <end position="25"/>
    </location>
</feature>
<name>A0AAD9IVA9_9ANNE</name>
<dbReference type="Proteomes" id="UP001208570">
    <property type="component" value="Unassembled WGS sequence"/>
</dbReference>
<evidence type="ECO:0000256" key="1">
    <source>
        <dbReference type="SAM" id="Phobius"/>
    </source>
</evidence>
<reference evidence="3" key="1">
    <citation type="journal article" date="2023" name="Mol. Biol. Evol.">
        <title>Third-Generation Sequencing Reveals the Adaptive Role of the Epigenome in Three Deep-Sea Polychaetes.</title>
        <authorList>
            <person name="Perez M."/>
            <person name="Aroh O."/>
            <person name="Sun Y."/>
            <person name="Lan Y."/>
            <person name="Juniper S.K."/>
            <person name="Young C.R."/>
            <person name="Angers B."/>
            <person name="Qian P.Y."/>
        </authorList>
    </citation>
    <scope>NUCLEOTIDE SEQUENCE</scope>
    <source>
        <strain evidence="3">P08H-3</strain>
    </source>
</reference>
<dbReference type="AlphaFoldDB" id="A0AAD9IVA9"/>
<accession>A0AAD9IVA9</accession>
<dbReference type="EMBL" id="JAODUP010001076">
    <property type="protein sequence ID" value="KAK2141569.1"/>
    <property type="molecule type" value="Genomic_DNA"/>
</dbReference>
<sequence>MRVRNMSSVMTWIFIYMLMVSSSLAAKEGRGATSDKAVDGRYDVDNGSNYYLTVCAHPDTAWYGSVPAKWWVDLEDTYSISNVTVWNTYNKTDENNNTLITIVSVVLVIGLLVTVTIIGIIILHRRY</sequence>